<evidence type="ECO:0000256" key="1">
    <source>
        <dbReference type="SAM" id="MobiDB-lite"/>
    </source>
</evidence>
<dbReference type="GeneID" id="25728605"/>
<dbReference type="Proteomes" id="UP000054498">
    <property type="component" value="Unassembled WGS sequence"/>
</dbReference>
<sequence length="58" mass="6462">MLSSKGISAAPRAPWARPTPQQQRLVASHAREEQKGEGIYFDYEPVDDAPTNPKLLEL</sequence>
<keyword evidence="3" id="KW-1185">Reference proteome</keyword>
<reference evidence="2 3" key="1">
    <citation type="journal article" date="2013" name="BMC Genomics">
        <title>Reconstruction of the lipid metabolism for the microalga Monoraphidium neglectum from its genome sequence reveals characteristics suitable for biofuel production.</title>
        <authorList>
            <person name="Bogen C."/>
            <person name="Al-Dilaimi A."/>
            <person name="Albersmeier A."/>
            <person name="Wichmann J."/>
            <person name="Grundmann M."/>
            <person name="Rupp O."/>
            <person name="Lauersen K.J."/>
            <person name="Blifernez-Klassen O."/>
            <person name="Kalinowski J."/>
            <person name="Goesmann A."/>
            <person name="Mussgnug J.H."/>
            <person name="Kruse O."/>
        </authorList>
    </citation>
    <scope>NUCLEOTIDE SEQUENCE [LARGE SCALE GENOMIC DNA]</scope>
    <source>
        <strain evidence="2 3">SAG 48.87</strain>
    </source>
</reference>
<dbReference type="OrthoDB" id="10677287at2759"/>
<feature type="non-terminal residue" evidence="2">
    <location>
        <position position="58"/>
    </location>
</feature>
<dbReference type="RefSeq" id="XP_013895630.1">
    <property type="nucleotide sequence ID" value="XM_014040176.1"/>
</dbReference>
<proteinExistence type="predicted"/>
<feature type="region of interest" description="Disordered" evidence="1">
    <location>
        <begin position="1"/>
        <end position="58"/>
    </location>
</feature>
<accession>A0A0D2MPN0</accession>
<protein>
    <submittedName>
        <fullName evidence="2">Uncharacterized protein</fullName>
    </submittedName>
</protein>
<gene>
    <name evidence="2" type="ORF">MNEG_11351</name>
</gene>
<dbReference type="AlphaFoldDB" id="A0A0D2MPN0"/>
<dbReference type="KEGG" id="mng:MNEG_11351"/>
<name>A0A0D2MPN0_9CHLO</name>
<evidence type="ECO:0000313" key="2">
    <source>
        <dbReference type="EMBL" id="KIY96610.1"/>
    </source>
</evidence>
<feature type="compositionally biased region" description="Low complexity" evidence="1">
    <location>
        <begin position="9"/>
        <end position="24"/>
    </location>
</feature>
<evidence type="ECO:0000313" key="3">
    <source>
        <dbReference type="Proteomes" id="UP000054498"/>
    </source>
</evidence>
<dbReference type="EMBL" id="KK102923">
    <property type="protein sequence ID" value="KIY96610.1"/>
    <property type="molecule type" value="Genomic_DNA"/>
</dbReference>
<organism evidence="2 3">
    <name type="scientific">Monoraphidium neglectum</name>
    <dbReference type="NCBI Taxonomy" id="145388"/>
    <lineage>
        <taxon>Eukaryota</taxon>
        <taxon>Viridiplantae</taxon>
        <taxon>Chlorophyta</taxon>
        <taxon>core chlorophytes</taxon>
        <taxon>Chlorophyceae</taxon>
        <taxon>CS clade</taxon>
        <taxon>Sphaeropleales</taxon>
        <taxon>Selenastraceae</taxon>
        <taxon>Monoraphidium</taxon>
    </lineage>
</organism>